<sequence>MIRVTVQDLRNLAHLLHRPRLPSPDPVLHQVRGQVLQDLNHIPLDLEVPPCCPDLETDSVKLLPIVFCFYFFP</sequence>
<dbReference type="Proteomes" id="UP000791440">
    <property type="component" value="Unassembled WGS sequence"/>
</dbReference>
<organism evidence="1 2">
    <name type="scientific">Manduca sexta</name>
    <name type="common">Tobacco hawkmoth</name>
    <name type="synonym">Tobacco hornworm</name>
    <dbReference type="NCBI Taxonomy" id="7130"/>
    <lineage>
        <taxon>Eukaryota</taxon>
        <taxon>Metazoa</taxon>
        <taxon>Ecdysozoa</taxon>
        <taxon>Arthropoda</taxon>
        <taxon>Hexapoda</taxon>
        <taxon>Insecta</taxon>
        <taxon>Pterygota</taxon>
        <taxon>Neoptera</taxon>
        <taxon>Endopterygota</taxon>
        <taxon>Lepidoptera</taxon>
        <taxon>Glossata</taxon>
        <taxon>Ditrysia</taxon>
        <taxon>Bombycoidea</taxon>
        <taxon>Sphingidae</taxon>
        <taxon>Sphinginae</taxon>
        <taxon>Sphingini</taxon>
        <taxon>Manduca</taxon>
    </lineage>
</organism>
<keyword evidence="2" id="KW-1185">Reference proteome</keyword>
<protein>
    <submittedName>
        <fullName evidence="1">Uncharacterized protein</fullName>
    </submittedName>
</protein>
<name>A0A921ZTM8_MANSE</name>
<evidence type="ECO:0000313" key="1">
    <source>
        <dbReference type="EMBL" id="KAG6462767.1"/>
    </source>
</evidence>
<reference evidence="1" key="2">
    <citation type="submission" date="2020-12" db="EMBL/GenBank/DDBJ databases">
        <authorList>
            <person name="Kanost M."/>
        </authorList>
    </citation>
    <scope>NUCLEOTIDE SEQUENCE</scope>
</reference>
<dbReference type="AlphaFoldDB" id="A0A921ZTM8"/>
<evidence type="ECO:0000313" key="2">
    <source>
        <dbReference type="Proteomes" id="UP000791440"/>
    </source>
</evidence>
<comment type="caution">
    <text evidence="1">The sequence shown here is derived from an EMBL/GenBank/DDBJ whole genome shotgun (WGS) entry which is preliminary data.</text>
</comment>
<proteinExistence type="predicted"/>
<accession>A0A921ZTM8</accession>
<reference evidence="1" key="1">
    <citation type="journal article" date="2016" name="Insect Biochem. Mol. Biol.">
        <title>Multifaceted biological insights from a draft genome sequence of the tobacco hornworm moth, Manduca sexta.</title>
        <authorList>
            <person name="Kanost M.R."/>
            <person name="Arrese E.L."/>
            <person name="Cao X."/>
            <person name="Chen Y.R."/>
            <person name="Chellapilla S."/>
            <person name="Goldsmith M.R."/>
            <person name="Grosse-Wilde E."/>
            <person name="Heckel D.G."/>
            <person name="Herndon N."/>
            <person name="Jiang H."/>
            <person name="Papanicolaou A."/>
            <person name="Qu J."/>
            <person name="Soulages J.L."/>
            <person name="Vogel H."/>
            <person name="Walters J."/>
            <person name="Waterhouse R.M."/>
            <person name="Ahn S.J."/>
            <person name="Almeida F.C."/>
            <person name="An C."/>
            <person name="Aqrawi P."/>
            <person name="Bretschneider A."/>
            <person name="Bryant W.B."/>
            <person name="Bucks S."/>
            <person name="Chao H."/>
            <person name="Chevignon G."/>
            <person name="Christen J.M."/>
            <person name="Clarke D.F."/>
            <person name="Dittmer N.T."/>
            <person name="Ferguson L.C.F."/>
            <person name="Garavelou S."/>
            <person name="Gordon K.H.J."/>
            <person name="Gunaratna R.T."/>
            <person name="Han Y."/>
            <person name="Hauser F."/>
            <person name="He Y."/>
            <person name="Heidel-Fischer H."/>
            <person name="Hirsh A."/>
            <person name="Hu Y."/>
            <person name="Jiang H."/>
            <person name="Kalra D."/>
            <person name="Klinner C."/>
            <person name="Konig C."/>
            <person name="Kovar C."/>
            <person name="Kroll A.R."/>
            <person name="Kuwar S.S."/>
            <person name="Lee S.L."/>
            <person name="Lehman R."/>
            <person name="Li K."/>
            <person name="Li Z."/>
            <person name="Liang H."/>
            <person name="Lovelace S."/>
            <person name="Lu Z."/>
            <person name="Mansfield J.H."/>
            <person name="McCulloch K.J."/>
            <person name="Mathew T."/>
            <person name="Morton B."/>
            <person name="Muzny D.M."/>
            <person name="Neunemann D."/>
            <person name="Ongeri F."/>
            <person name="Pauchet Y."/>
            <person name="Pu L.L."/>
            <person name="Pyrousis I."/>
            <person name="Rao X.J."/>
            <person name="Redding A."/>
            <person name="Roesel C."/>
            <person name="Sanchez-Gracia A."/>
            <person name="Schaack S."/>
            <person name="Shukla A."/>
            <person name="Tetreau G."/>
            <person name="Wang Y."/>
            <person name="Xiong G.H."/>
            <person name="Traut W."/>
            <person name="Walsh T.K."/>
            <person name="Worley K.C."/>
            <person name="Wu D."/>
            <person name="Wu W."/>
            <person name="Wu Y.Q."/>
            <person name="Zhang X."/>
            <person name="Zou Z."/>
            <person name="Zucker H."/>
            <person name="Briscoe A.D."/>
            <person name="Burmester T."/>
            <person name="Clem R.J."/>
            <person name="Feyereisen R."/>
            <person name="Grimmelikhuijzen C.J.P."/>
            <person name="Hamodrakas S.J."/>
            <person name="Hansson B.S."/>
            <person name="Huguet E."/>
            <person name="Jermiin L.S."/>
            <person name="Lan Q."/>
            <person name="Lehman H.K."/>
            <person name="Lorenzen M."/>
            <person name="Merzendorfer H."/>
            <person name="Michalopoulos I."/>
            <person name="Morton D.B."/>
            <person name="Muthukrishnan S."/>
            <person name="Oakeshott J.G."/>
            <person name="Palmer W."/>
            <person name="Park Y."/>
            <person name="Passarelli A.L."/>
            <person name="Rozas J."/>
            <person name="Schwartz L.M."/>
            <person name="Smith W."/>
            <person name="Southgate A."/>
            <person name="Vilcinskas A."/>
            <person name="Vogt R."/>
            <person name="Wang P."/>
            <person name="Werren J."/>
            <person name="Yu X.Q."/>
            <person name="Zhou J.J."/>
            <person name="Brown S.J."/>
            <person name="Scherer S.E."/>
            <person name="Richards S."/>
            <person name="Blissard G.W."/>
        </authorList>
    </citation>
    <scope>NUCLEOTIDE SEQUENCE</scope>
</reference>
<gene>
    <name evidence="1" type="ORF">O3G_MSEX013460</name>
</gene>
<dbReference type="EMBL" id="JH668888">
    <property type="protein sequence ID" value="KAG6462767.1"/>
    <property type="molecule type" value="Genomic_DNA"/>
</dbReference>